<sequence length="85" mass="9664">LLARLRLLTLSCFNTSFLSRIYNIRSLLHGSQQPRRSGDLLFYGRYLELGILNQPLYISQLACLGVTLLHPKNVLNVSICSLILF</sequence>
<accession>A0A0K2TID0</accession>
<protein>
    <submittedName>
        <fullName evidence="1">Uncharacterized protein</fullName>
    </submittedName>
</protein>
<evidence type="ECO:0000313" key="1">
    <source>
        <dbReference type="EMBL" id="CDW25362.1"/>
    </source>
</evidence>
<organism evidence="1">
    <name type="scientific">Lepeophtheirus salmonis</name>
    <name type="common">Salmon louse</name>
    <name type="synonym">Caligus salmonis</name>
    <dbReference type="NCBI Taxonomy" id="72036"/>
    <lineage>
        <taxon>Eukaryota</taxon>
        <taxon>Metazoa</taxon>
        <taxon>Ecdysozoa</taxon>
        <taxon>Arthropoda</taxon>
        <taxon>Crustacea</taxon>
        <taxon>Multicrustacea</taxon>
        <taxon>Hexanauplia</taxon>
        <taxon>Copepoda</taxon>
        <taxon>Siphonostomatoida</taxon>
        <taxon>Caligidae</taxon>
        <taxon>Lepeophtheirus</taxon>
    </lineage>
</organism>
<name>A0A0K2TID0_LEPSM</name>
<dbReference type="AlphaFoldDB" id="A0A0K2TID0"/>
<feature type="non-terminal residue" evidence="1">
    <location>
        <position position="1"/>
    </location>
</feature>
<proteinExistence type="predicted"/>
<dbReference type="EMBL" id="HACA01008001">
    <property type="protein sequence ID" value="CDW25362.1"/>
    <property type="molecule type" value="Transcribed_RNA"/>
</dbReference>
<reference evidence="1" key="1">
    <citation type="submission" date="2014-05" db="EMBL/GenBank/DDBJ databases">
        <authorList>
            <person name="Chronopoulou M."/>
        </authorList>
    </citation>
    <scope>NUCLEOTIDE SEQUENCE</scope>
    <source>
        <tissue evidence="1">Whole organism</tissue>
    </source>
</reference>